<organism evidence="15 16">
    <name type="scientific">Parthenolecanium corni</name>
    <dbReference type="NCBI Taxonomy" id="536013"/>
    <lineage>
        <taxon>Eukaryota</taxon>
        <taxon>Metazoa</taxon>
        <taxon>Ecdysozoa</taxon>
        <taxon>Arthropoda</taxon>
        <taxon>Hexapoda</taxon>
        <taxon>Insecta</taxon>
        <taxon>Pterygota</taxon>
        <taxon>Neoptera</taxon>
        <taxon>Paraneoptera</taxon>
        <taxon>Hemiptera</taxon>
        <taxon>Sternorrhyncha</taxon>
        <taxon>Coccoidea</taxon>
        <taxon>Coccidae</taxon>
        <taxon>Parthenolecanium</taxon>
    </lineage>
</organism>
<dbReference type="GO" id="GO:0005789">
    <property type="term" value="C:endoplasmic reticulum membrane"/>
    <property type="evidence" value="ECO:0007669"/>
    <property type="project" value="TreeGrafter"/>
</dbReference>
<dbReference type="PANTHER" id="PTHR11351">
    <property type="entry name" value="ACYL-COA DESATURASE"/>
    <property type="match status" value="1"/>
</dbReference>
<feature type="domain" description="Fatty acid desaturase" evidence="14">
    <location>
        <begin position="153"/>
        <end position="358"/>
    </location>
</feature>
<keyword evidence="16" id="KW-1185">Reference proteome</keyword>
<proteinExistence type="inferred from homology"/>
<evidence type="ECO:0000256" key="3">
    <source>
        <dbReference type="ARBA" id="ARBA00022516"/>
    </source>
</evidence>
<dbReference type="GO" id="GO:0005506">
    <property type="term" value="F:iron ion binding"/>
    <property type="evidence" value="ECO:0007669"/>
    <property type="project" value="TreeGrafter"/>
</dbReference>
<dbReference type="Pfam" id="PF00487">
    <property type="entry name" value="FA_desaturase"/>
    <property type="match status" value="1"/>
</dbReference>
<sequence length="437" mass="51502">MNDNCIENRRELRVIDENLTDTGSDLHKNDLIKSHNSDSPQTPVWSHFLDTVLKLKLLKNMLLSMKYYSKRLYIIFWRNFSLKILKQPNLIDELSLDPHVRTSPFIDPPENEIKLTWNQIFGTRLARIYFMAFHLMALLALYYCLIGQVKLFTILWTLTLGIMALIGMSAGAHRLWSHQSFKATWQLRLILMIFQTMSVQYSLYTWALQHRIHHKFVDTDSDPHNSRRGFFFSHIGWNLIQPHPDMLDKVKNINMKDAEQDHITMFQYKYYVPLVVVIAYVIPTVVPWYFWSENLWVAHVVAGHLRYMLTLHSTCCVNSVAHLWGNKPYDKNIFPAQNMFVQAFTLGDGWHNYHHVFPWDYRSSELGSFKLFNLPTAFIDLFARIGWAHDLKTVSPDVVYKRVKRTGDGSHHIWGWNDESMSPKDREIAEISHEKKF</sequence>
<comment type="domain">
    <text evidence="12">The histidine box domains are involved in binding the catalytic metal ions.</text>
</comment>
<feature type="transmembrane region" description="Helical" evidence="13">
    <location>
        <begin position="185"/>
        <end position="206"/>
    </location>
</feature>
<feature type="transmembrane region" description="Helical" evidence="13">
    <location>
        <begin position="270"/>
        <end position="291"/>
    </location>
</feature>
<keyword evidence="7 12" id="KW-0560">Oxidoreductase</keyword>
<comment type="caution">
    <text evidence="15">The sequence shown here is derived from an EMBL/GenBank/DDBJ whole genome shotgun (WGS) entry which is preliminary data.</text>
</comment>
<evidence type="ECO:0000256" key="9">
    <source>
        <dbReference type="ARBA" id="ARBA00023098"/>
    </source>
</evidence>
<evidence type="ECO:0000313" key="16">
    <source>
        <dbReference type="Proteomes" id="UP001367676"/>
    </source>
</evidence>
<keyword evidence="3 12" id="KW-0444">Lipid biosynthesis</keyword>
<feature type="transmembrane region" description="Helical" evidence="13">
    <location>
        <begin position="128"/>
        <end position="146"/>
    </location>
</feature>
<comment type="similarity">
    <text evidence="2 12">Belongs to the fatty acid desaturase type 1 family.</text>
</comment>
<comment type="cofactor">
    <cofactor evidence="12">
        <name>Fe(2+)</name>
        <dbReference type="ChEBI" id="CHEBI:29033"/>
    </cofactor>
</comment>
<gene>
    <name evidence="15" type="ORF">V9T40_002830</name>
</gene>
<keyword evidence="10 13" id="KW-0472">Membrane</keyword>
<evidence type="ECO:0000256" key="11">
    <source>
        <dbReference type="ARBA" id="ARBA00023160"/>
    </source>
</evidence>
<reference evidence="15 16" key="1">
    <citation type="submission" date="2024-03" db="EMBL/GenBank/DDBJ databases">
        <title>Adaptation during the transition from Ophiocordyceps entomopathogen to insect associate is accompanied by gene loss and intensified selection.</title>
        <authorList>
            <person name="Ward C.M."/>
            <person name="Onetto C.A."/>
            <person name="Borneman A.R."/>
        </authorList>
    </citation>
    <scope>NUCLEOTIDE SEQUENCE [LARGE SCALE GENOMIC DNA]</scope>
    <source>
        <strain evidence="15">AWRI1</strain>
        <tissue evidence="15">Single Adult Female</tissue>
    </source>
</reference>
<evidence type="ECO:0000256" key="8">
    <source>
        <dbReference type="ARBA" id="ARBA00023004"/>
    </source>
</evidence>
<dbReference type="EMBL" id="JBBCAQ010000022">
    <property type="protein sequence ID" value="KAK7591217.1"/>
    <property type="molecule type" value="Genomic_DNA"/>
</dbReference>
<keyword evidence="6 13" id="KW-1133">Transmembrane helix</keyword>
<feature type="transmembrane region" description="Helical" evidence="13">
    <location>
        <begin position="153"/>
        <end position="173"/>
    </location>
</feature>
<name>A0AAN9TGV3_9HEMI</name>
<dbReference type="Proteomes" id="UP001367676">
    <property type="component" value="Unassembled WGS sequence"/>
</dbReference>
<evidence type="ECO:0000256" key="10">
    <source>
        <dbReference type="ARBA" id="ARBA00023136"/>
    </source>
</evidence>
<comment type="subcellular location">
    <subcellularLocation>
        <location evidence="1">Membrane</location>
        <topology evidence="1">Multi-pass membrane protein</topology>
    </subcellularLocation>
</comment>
<evidence type="ECO:0000313" key="15">
    <source>
        <dbReference type="EMBL" id="KAK7591217.1"/>
    </source>
</evidence>
<evidence type="ECO:0000256" key="5">
    <source>
        <dbReference type="ARBA" id="ARBA00022832"/>
    </source>
</evidence>
<dbReference type="PANTHER" id="PTHR11351:SF31">
    <property type="entry name" value="DESATURASE 1, ISOFORM A-RELATED"/>
    <property type="match status" value="1"/>
</dbReference>
<protein>
    <recommendedName>
        <fullName evidence="14">Fatty acid desaturase domain-containing protein</fullName>
    </recommendedName>
</protein>
<accession>A0AAN9TGV3</accession>
<keyword evidence="4 12" id="KW-0812">Transmembrane</keyword>
<keyword evidence="11 12" id="KW-0275">Fatty acid biosynthesis</keyword>
<evidence type="ECO:0000259" key="14">
    <source>
        <dbReference type="Pfam" id="PF00487"/>
    </source>
</evidence>
<keyword evidence="5" id="KW-0276">Fatty acid metabolism</keyword>
<dbReference type="PRINTS" id="PR00075">
    <property type="entry name" value="FACDDSATRASE"/>
</dbReference>
<dbReference type="CDD" id="cd03505">
    <property type="entry name" value="Delta9-FADS-like"/>
    <property type="match status" value="1"/>
</dbReference>
<evidence type="ECO:0000256" key="1">
    <source>
        <dbReference type="ARBA" id="ARBA00004141"/>
    </source>
</evidence>
<evidence type="ECO:0000256" key="4">
    <source>
        <dbReference type="ARBA" id="ARBA00022692"/>
    </source>
</evidence>
<evidence type="ECO:0000256" key="2">
    <source>
        <dbReference type="ARBA" id="ARBA00009295"/>
    </source>
</evidence>
<dbReference type="InterPro" id="IPR015876">
    <property type="entry name" value="Acyl-CoA_DS"/>
</dbReference>
<keyword evidence="8" id="KW-0408">Iron</keyword>
<evidence type="ECO:0000256" key="12">
    <source>
        <dbReference type="RuleBase" id="RU000581"/>
    </source>
</evidence>
<evidence type="ECO:0000256" key="7">
    <source>
        <dbReference type="ARBA" id="ARBA00023002"/>
    </source>
</evidence>
<dbReference type="InterPro" id="IPR005804">
    <property type="entry name" value="FA_desaturase_dom"/>
</dbReference>
<dbReference type="AlphaFoldDB" id="A0AAN9TGV3"/>
<dbReference type="GO" id="GO:0006636">
    <property type="term" value="P:unsaturated fatty acid biosynthetic process"/>
    <property type="evidence" value="ECO:0007669"/>
    <property type="project" value="TreeGrafter"/>
</dbReference>
<keyword evidence="9" id="KW-0443">Lipid metabolism</keyword>
<evidence type="ECO:0000256" key="6">
    <source>
        <dbReference type="ARBA" id="ARBA00022989"/>
    </source>
</evidence>
<dbReference type="GO" id="GO:0004768">
    <property type="term" value="F:stearoyl-CoA 9-desaturase activity"/>
    <property type="evidence" value="ECO:0007669"/>
    <property type="project" value="TreeGrafter"/>
</dbReference>
<evidence type="ECO:0000256" key="13">
    <source>
        <dbReference type="SAM" id="Phobius"/>
    </source>
</evidence>